<evidence type="ECO:0000313" key="3">
    <source>
        <dbReference type="EMBL" id="CUP52436.1"/>
    </source>
</evidence>
<proteinExistence type="predicted"/>
<dbReference type="AlphaFoldDB" id="A0A174NXY0"/>
<keyword evidence="1 3" id="KW-0560">Oxidoreductase</keyword>
<dbReference type="Proteomes" id="UP000095413">
    <property type="component" value="Unassembled WGS sequence"/>
</dbReference>
<protein>
    <submittedName>
        <fullName evidence="3">Putative aldo-keto reductase</fullName>
        <ecNumber evidence="3">1.1.1.-</ecNumber>
    </submittedName>
</protein>
<feature type="domain" description="NADP-dependent oxidoreductase" evidence="2">
    <location>
        <begin position="26"/>
        <end position="316"/>
    </location>
</feature>
<sequence length="323" mass="36055">MKYQKIKNVEKPLSKIIFGCAIPVMIQGEDADELLDEVYAQGITTFDTAENYGLSEASLGHWLKNRGNREKVVIISKGCHPYDGRDRVTPENLKHDIEQSFERLGTDYIDIYLMHRDDPKVEPGPMVEILNEYHKAGRIGAFGGSNWTHQRIAEANQYAGEHGLIPFTVSSPNFGLCDQIGDPWGGGPGCVTISGPSNAEARAWYRDNQIPVLAYSSLGRGMFAGIVKSDDIEGAKKILDPNAVKGYCYPENFERLARAEQLAKEKDCTVPQIALAWILNQDFEVFPLVSAKKASRIASNAKALDIVLAKEEVEWLDLRRDRR</sequence>
<dbReference type="InterPro" id="IPR023210">
    <property type="entry name" value="NADP_OxRdtase_dom"/>
</dbReference>
<dbReference type="OrthoDB" id="9773828at2"/>
<evidence type="ECO:0000313" key="4">
    <source>
        <dbReference type="Proteomes" id="UP000095413"/>
    </source>
</evidence>
<name>A0A174NXY0_9FIRM</name>
<dbReference type="InterPro" id="IPR050523">
    <property type="entry name" value="AKR_Detox_Biosynth"/>
</dbReference>
<dbReference type="PANTHER" id="PTHR43364:SF4">
    <property type="entry name" value="NAD(P)-LINKED OXIDOREDUCTASE SUPERFAMILY PROTEIN"/>
    <property type="match status" value="1"/>
</dbReference>
<accession>A0A174NXY0</accession>
<dbReference type="Pfam" id="PF00248">
    <property type="entry name" value="Aldo_ket_red"/>
    <property type="match status" value="1"/>
</dbReference>
<dbReference type="InterPro" id="IPR036812">
    <property type="entry name" value="NAD(P)_OxRdtase_dom_sf"/>
</dbReference>
<evidence type="ECO:0000256" key="1">
    <source>
        <dbReference type="ARBA" id="ARBA00023002"/>
    </source>
</evidence>
<dbReference type="EMBL" id="CZBA01000008">
    <property type="protein sequence ID" value="CUP52436.1"/>
    <property type="molecule type" value="Genomic_DNA"/>
</dbReference>
<dbReference type="GO" id="GO:0005829">
    <property type="term" value="C:cytosol"/>
    <property type="evidence" value="ECO:0007669"/>
    <property type="project" value="TreeGrafter"/>
</dbReference>
<dbReference type="CDD" id="cd19082">
    <property type="entry name" value="AKR_AKR10A1_2"/>
    <property type="match status" value="1"/>
</dbReference>
<dbReference type="GO" id="GO:0016491">
    <property type="term" value="F:oxidoreductase activity"/>
    <property type="evidence" value="ECO:0007669"/>
    <property type="project" value="UniProtKB-KW"/>
</dbReference>
<dbReference type="SUPFAM" id="SSF51430">
    <property type="entry name" value="NAD(P)-linked oxidoreductase"/>
    <property type="match status" value="1"/>
</dbReference>
<dbReference type="Gene3D" id="3.20.20.100">
    <property type="entry name" value="NADP-dependent oxidoreductase domain"/>
    <property type="match status" value="1"/>
</dbReference>
<dbReference type="EC" id="1.1.1.-" evidence="3"/>
<dbReference type="PANTHER" id="PTHR43364">
    <property type="entry name" value="NADH-SPECIFIC METHYLGLYOXAL REDUCTASE-RELATED"/>
    <property type="match status" value="1"/>
</dbReference>
<organism evidence="3 4">
    <name type="scientific">Blautia obeum</name>
    <dbReference type="NCBI Taxonomy" id="40520"/>
    <lineage>
        <taxon>Bacteria</taxon>
        <taxon>Bacillati</taxon>
        <taxon>Bacillota</taxon>
        <taxon>Clostridia</taxon>
        <taxon>Lachnospirales</taxon>
        <taxon>Lachnospiraceae</taxon>
        <taxon>Blautia</taxon>
    </lineage>
</organism>
<reference evidence="3 4" key="1">
    <citation type="submission" date="2015-09" db="EMBL/GenBank/DDBJ databases">
        <authorList>
            <consortium name="Pathogen Informatics"/>
        </authorList>
    </citation>
    <scope>NUCLEOTIDE SEQUENCE [LARGE SCALE GENOMIC DNA]</scope>
    <source>
        <strain evidence="3 4">2789STDY5834921</strain>
    </source>
</reference>
<gene>
    <name evidence="3" type="primary">iolS_2</name>
    <name evidence="3" type="ORF">ERS852533_01638</name>
</gene>
<evidence type="ECO:0000259" key="2">
    <source>
        <dbReference type="Pfam" id="PF00248"/>
    </source>
</evidence>
<dbReference type="RefSeq" id="WP_055055979.1">
    <property type="nucleotide sequence ID" value="NZ_CZBA01000008.1"/>
</dbReference>